<sequence length="88" mass="10359">MVRAKRLPETTAHVRITRQSWQHGLLEGDVSAGNFEWHFEWYFLRGELSIQPSRGRALIRDPLGRFLEKQDYQLEPGGDYTFIIRAEI</sequence>
<dbReference type="InterPro" id="IPR021492">
    <property type="entry name" value="DUF3146"/>
</dbReference>
<name>A0A1X4G7J5_9CYAN</name>
<dbReference type="RefSeq" id="WP_009343371.1">
    <property type="nucleotide sequence ID" value="NZ_NBYN01000042.1"/>
</dbReference>
<proteinExistence type="predicted"/>
<dbReference type="Proteomes" id="UP000192997">
    <property type="component" value="Unassembled WGS sequence"/>
</dbReference>
<comment type="caution">
    <text evidence="1">The sequence shown here is derived from an EMBL/GenBank/DDBJ whole genome shotgun (WGS) entry which is preliminary data.</text>
</comment>
<protein>
    <recommendedName>
        <fullName evidence="3">DUF3146 domain-containing protein</fullName>
    </recommendedName>
</protein>
<dbReference type="Pfam" id="PF11344">
    <property type="entry name" value="DUF3146"/>
    <property type="match status" value="1"/>
</dbReference>
<evidence type="ECO:0000313" key="2">
    <source>
        <dbReference type="Proteomes" id="UP000192997"/>
    </source>
</evidence>
<reference evidence="2" key="1">
    <citation type="submission" date="2017-04" db="EMBL/GenBank/DDBJ databases">
        <authorList>
            <person name="Abreu V.A."/>
            <person name="Popin R.V."/>
            <person name="Rigonato J."/>
            <person name="Andreote A.P."/>
            <person name="Schaker P.C."/>
            <person name="Hoff-Risseti C."/>
            <person name="Alvarenga D.O."/>
            <person name="Varani A.M."/>
            <person name="Fiore M.F."/>
        </authorList>
    </citation>
    <scope>NUCLEOTIDE SEQUENCE [LARGE SCALE GENOMIC DNA]</scope>
    <source>
        <strain evidence="2">CENA303</strain>
    </source>
</reference>
<dbReference type="AlphaFoldDB" id="A0A1X4G7J5"/>
<dbReference type="EMBL" id="NBYN01000042">
    <property type="protein sequence ID" value="OSO90914.1"/>
    <property type="molecule type" value="Genomic_DNA"/>
</dbReference>
<evidence type="ECO:0000313" key="1">
    <source>
        <dbReference type="EMBL" id="OSO90914.1"/>
    </source>
</evidence>
<organism evidence="1 2">
    <name type="scientific">Cylindrospermopsis raciborskii CENA303</name>
    <dbReference type="NCBI Taxonomy" id="1170769"/>
    <lineage>
        <taxon>Bacteria</taxon>
        <taxon>Bacillati</taxon>
        <taxon>Cyanobacteriota</taxon>
        <taxon>Cyanophyceae</taxon>
        <taxon>Nostocales</taxon>
        <taxon>Aphanizomenonaceae</taxon>
        <taxon>Cylindrospermopsis</taxon>
    </lineage>
</organism>
<gene>
    <name evidence="1" type="ORF">B7O87_08915</name>
</gene>
<accession>A0A1X4G7J5</accession>
<evidence type="ECO:0008006" key="3">
    <source>
        <dbReference type="Google" id="ProtNLM"/>
    </source>
</evidence>